<name>A0A7C9E9M1_OPUST</name>
<accession>A0A7C9E9M1</accession>
<reference evidence="2" key="1">
    <citation type="journal article" date="2013" name="J. Plant Res.">
        <title>Effect of fungi and light on seed germination of three Opuntia species from semiarid lands of central Mexico.</title>
        <authorList>
            <person name="Delgado-Sanchez P."/>
            <person name="Jimenez-Bremont J.F."/>
            <person name="Guerrero-Gonzalez Mde L."/>
            <person name="Flores J."/>
        </authorList>
    </citation>
    <scope>NUCLEOTIDE SEQUENCE</scope>
    <source>
        <tissue evidence="2">Cladode</tissue>
    </source>
</reference>
<feature type="transmembrane region" description="Helical" evidence="1">
    <location>
        <begin position="100"/>
        <end position="118"/>
    </location>
</feature>
<sequence>MAQDVSFLLFDMCLKRCMSFESQFAEQGHQILYDAIILALKVGNMKHGNSPCPSNDFSFDCGLEQVATPFTFFLFVKRVSVKLPPWSRGMGHINRGNSQMLVFGGGVNFGTTSLLIFVKRRYRY</sequence>
<proteinExistence type="predicted"/>
<dbReference type="AlphaFoldDB" id="A0A7C9E9M1"/>
<evidence type="ECO:0000313" key="2">
    <source>
        <dbReference type="EMBL" id="MBA4658985.1"/>
    </source>
</evidence>
<keyword evidence="1" id="KW-1133">Transmembrane helix</keyword>
<reference evidence="2" key="2">
    <citation type="submission" date="2020-07" db="EMBL/GenBank/DDBJ databases">
        <authorList>
            <person name="Vera ALvarez R."/>
            <person name="Arias-Moreno D.M."/>
            <person name="Jimenez-Jacinto V."/>
            <person name="Jimenez-Bremont J.F."/>
            <person name="Swaminathan K."/>
            <person name="Moose S.P."/>
            <person name="Guerrero-Gonzalez M.L."/>
            <person name="Marino-Ramirez L."/>
            <person name="Landsman D."/>
            <person name="Rodriguez-Kessler M."/>
            <person name="Delgado-Sanchez P."/>
        </authorList>
    </citation>
    <scope>NUCLEOTIDE SEQUENCE</scope>
    <source>
        <tissue evidence="2">Cladode</tissue>
    </source>
</reference>
<keyword evidence="1" id="KW-0472">Membrane</keyword>
<protein>
    <submittedName>
        <fullName evidence="2">Uncharacterized protein</fullName>
    </submittedName>
</protein>
<organism evidence="2">
    <name type="scientific">Opuntia streptacantha</name>
    <name type="common">Prickly pear cactus</name>
    <name type="synonym">Opuntia cardona</name>
    <dbReference type="NCBI Taxonomy" id="393608"/>
    <lineage>
        <taxon>Eukaryota</taxon>
        <taxon>Viridiplantae</taxon>
        <taxon>Streptophyta</taxon>
        <taxon>Embryophyta</taxon>
        <taxon>Tracheophyta</taxon>
        <taxon>Spermatophyta</taxon>
        <taxon>Magnoliopsida</taxon>
        <taxon>eudicotyledons</taxon>
        <taxon>Gunneridae</taxon>
        <taxon>Pentapetalae</taxon>
        <taxon>Caryophyllales</taxon>
        <taxon>Cactineae</taxon>
        <taxon>Cactaceae</taxon>
        <taxon>Opuntioideae</taxon>
        <taxon>Opuntia</taxon>
    </lineage>
</organism>
<dbReference type="EMBL" id="GISG01202541">
    <property type="protein sequence ID" value="MBA4658985.1"/>
    <property type="molecule type" value="Transcribed_RNA"/>
</dbReference>
<keyword evidence="1" id="KW-0812">Transmembrane</keyword>
<evidence type="ECO:0000256" key="1">
    <source>
        <dbReference type="SAM" id="Phobius"/>
    </source>
</evidence>